<dbReference type="SUPFAM" id="SSF56047">
    <property type="entry name" value="Ribosomal protein S8"/>
    <property type="match status" value="1"/>
</dbReference>
<dbReference type="PANTHER" id="PTHR11758">
    <property type="entry name" value="40S RIBOSOMAL PROTEIN S15A"/>
    <property type="match status" value="1"/>
</dbReference>
<dbReference type="GO" id="GO:1990904">
    <property type="term" value="C:ribonucleoprotein complex"/>
    <property type="evidence" value="ECO:0007669"/>
    <property type="project" value="UniProtKB-KW"/>
</dbReference>
<evidence type="ECO:0000313" key="5">
    <source>
        <dbReference type="EMBL" id="CAG7590064.1"/>
    </source>
</evidence>
<dbReference type="HAMAP" id="MF_01302_B">
    <property type="entry name" value="Ribosomal_uS8_B"/>
    <property type="match status" value="1"/>
</dbReference>
<organism evidence="5 6">
    <name type="scientific">Hyalomma marginatum</name>
    <dbReference type="NCBI Taxonomy" id="34627"/>
    <lineage>
        <taxon>Eukaryota</taxon>
        <taxon>Metazoa</taxon>
        <taxon>Ecdysozoa</taxon>
        <taxon>Arthropoda</taxon>
        <taxon>Chelicerata</taxon>
        <taxon>Arachnida</taxon>
        <taxon>Acari</taxon>
        <taxon>Parasitiformes</taxon>
        <taxon>Ixodida</taxon>
        <taxon>Ixodoidea</taxon>
        <taxon>Ixodidae</taxon>
        <taxon>Hyalomminae</taxon>
        <taxon>Hyalomma</taxon>
    </lineage>
</organism>
<dbReference type="GO" id="GO:0005737">
    <property type="term" value="C:cytoplasm"/>
    <property type="evidence" value="ECO:0007669"/>
    <property type="project" value="UniProtKB-ARBA"/>
</dbReference>
<accession>A0A8S4BVG8</accession>
<dbReference type="Gene3D" id="3.30.1490.10">
    <property type="match status" value="1"/>
</dbReference>
<keyword evidence="3 4" id="KW-0687">Ribonucleoprotein</keyword>
<dbReference type="Pfam" id="PF00410">
    <property type="entry name" value="Ribosomal_S8"/>
    <property type="match status" value="1"/>
</dbReference>
<keyword evidence="6" id="KW-1185">Reference proteome</keyword>
<dbReference type="GO" id="GO:0005840">
    <property type="term" value="C:ribosome"/>
    <property type="evidence" value="ECO:0007669"/>
    <property type="project" value="UniProtKB-KW"/>
</dbReference>
<dbReference type="GO" id="GO:0006412">
    <property type="term" value="P:translation"/>
    <property type="evidence" value="ECO:0007669"/>
    <property type="project" value="InterPro"/>
</dbReference>
<dbReference type="Gene3D" id="3.30.1370.30">
    <property type="match status" value="1"/>
</dbReference>
<dbReference type="GO" id="GO:0003735">
    <property type="term" value="F:structural constituent of ribosome"/>
    <property type="evidence" value="ECO:0007669"/>
    <property type="project" value="InterPro"/>
</dbReference>
<gene>
    <name evidence="5" type="ORF">MHYMCMPASI_00239</name>
</gene>
<keyword evidence="2 4" id="KW-0689">Ribosomal protein</keyword>
<evidence type="ECO:0000256" key="2">
    <source>
        <dbReference type="ARBA" id="ARBA00022980"/>
    </source>
</evidence>
<sequence length="132" mass="14597">MSKSDLLADVLTRIRNGQKANHAFVIAHSSKLVRNVLSVMLEEGYIESFEEFTERAGINMLKIDLKYYRGKPVIEELQKVSKPGRRVYSAVSDLDKMYGGLGVVIVSTSKGVMSDAAARRISIGGEVLCKVF</sequence>
<dbReference type="PROSITE" id="PS00053">
    <property type="entry name" value="RIBOSOMAL_S8"/>
    <property type="match status" value="1"/>
</dbReference>
<dbReference type="EMBL" id="CAJVAF010000082">
    <property type="protein sequence ID" value="CAG7590064.1"/>
    <property type="molecule type" value="Genomic_DNA"/>
</dbReference>
<comment type="similarity">
    <text evidence="1 4">Belongs to the universal ribosomal protein uS8 family.</text>
</comment>
<evidence type="ECO:0000313" key="6">
    <source>
        <dbReference type="Proteomes" id="UP000837675"/>
    </source>
</evidence>
<proteinExistence type="inferred from homology"/>
<reference evidence="5" key="1">
    <citation type="submission" date="2021-06" db="EMBL/GenBank/DDBJ databases">
        <authorList>
            <person name="Nardi T."/>
            <person name="Nardi T."/>
        </authorList>
    </citation>
    <scope>NUCLEOTIDE SEQUENCE</scope>
</reference>
<dbReference type="NCBIfam" id="NF001109">
    <property type="entry name" value="PRK00136.1"/>
    <property type="match status" value="1"/>
</dbReference>
<dbReference type="InterPro" id="IPR047863">
    <property type="entry name" value="Ribosomal_uS8_CS"/>
</dbReference>
<comment type="caution">
    <text evidence="5">The sequence shown here is derived from an EMBL/GenBank/DDBJ whole genome shotgun (WGS) entry which is preliminary data.</text>
</comment>
<dbReference type="AlphaFoldDB" id="A0A8S4BVG8"/>
<dbReference type="Proteomes" id="UP000837675">
    <property type="component" value="Unassembled WGS sequence"/>
</dbReference>
<evidence type="ECO:0000256" key="1">
    <source>
        <dbReference type="ARBA" id="ARBA00006471"/>
    </source>
</evidence>
<dbReference type="InterPro" id="IPR000630">
    <property type="entry name" value="Ribosomal_uS8"/>
</dbReference>
<evidence type="ECO:0000256" key="4">
    <source>
        <dbReference type="RuleBase" id="RU003660"/>
    </source>
</evidence>
<protein>
    <submittedName>
        <fullName evidence="5">30S ribosomal protein S8</fullName>
    </submittedName>
</protein>
<name>A0A8S4BVG8_9ACAR</name>
<dbReference type="InterPro" id="IPR035987">
    <property type="entry name" value="Ribosomal_uS8_sf"/>
</dbReference>
<evidence type="ECO:0000256" key="3">
    <source>
        <dbReference type="ARBA" id="ARBA00023274"/>
    </source>
</evidence>
<dbReference type="FunFam" id="3.30.1490.10:FF:000001">
    <property type="entry name" value="30S ribosomal protein S8"/>
    <property type="match status" value="1"/>
</dbReference>